<keyword evidence="7" id="KW-1185">Reference proteome</keyword>
<name>A0A7X2NIM1_9CLOT</name>
<dbReference type="InterPro" id="IPR003593">
    <property type="entry name" value="AAA+_ATPase"/>
</dbReference>
<dbReference type="RefSeq" id="WP_154470984.1">
    <property type="nucleotide sequence ID" value="NZ_DBEWUL010000193.1"/>
</dbReference>
<protein>
    <submittedName>
        <fullName evidence="6">ATP-binding cassette domain-containing protein</fullName>
    </submittedName>
</protein>
<accession>A0A7X2NIM1</accession>
<dbReference type="EMBL" id="VUMD01000002">
    <property type="protein sequence ID" value="MSS35582.1"/>
    <property type="molecule type" value="Genomic_DNA"/>
</dbReference>
<sequence length="224" mass="24190">MLEISGIYKAYRRQEILKGVTLTVKPGECVGIVGYNGCGKTTLLSILAGARKADRGSIRYNGREAVGYPRVFAEEAAYVPQENPLMEDLTVRDNLLLWYRGGKAAMRQDLETGAGAMLGVDKMLKCTAGKLSGGMKKRVSIACALSNHAPVLILDEPGAALDLECKEIIKEYLKEYMAGGGMVILATHELGELSLCTSVYALKEGQLTSIAAGMSAEELIHQFR</sequence>
<evidence type="ECO:0000256" key="4">
    <source>
        <dbReference type="ARBA" id="ARBA00022840"/>
    </source>
</evidence>
<evidence type="ECO:0000259" key="5">
    <source>
        <dbReference type="PROSITE" id="PS50893"/>
    </source>
</evidence>
<dbReference type="Pfam" id="PF00005">
    <property type="entry name" value="ABC_tran"/>
    <property type="match status" value="1"/>
</dbReference>
<proteinExistence type="inferred from homology"/>
<keyword evidence="2" id="KW-0813">Transport</keyword>
<comment type="caution">
    <text evidence="6">The sequence shown here is derived from an EMBL/GenBank/DDBJ whole genome shotgun (WGS) entry which is preliminary data.</text>
</comment>
<evidence type="ECO:0000256" key="1">
    <source>
        <dbReference type="ARBA" id="ARBA00005417"/>
    </source>
</evidence>
<gene>
    <name evidence="6" type="ORF">FYJ39_03040</name>
</gene>
<evidence type="ECO:0000256" key="3">
    <source>
        <dbReference type="ARBA" id="ARBA00022741"/>
    </source>
</evidence>
<evidence type="ECO:0000313" key="7">
    <source>
        <dbReference type="Proteomes" id="UP000429958"/>
    </source>
</evidence>
<dbReference type="InterPro" id="IPR027417">
    <property type="entry name" value="P-loop_NTPase"/>
</dbReference>
<dbReference type="PROSITE" id="PS50893">
    <property type="entry name" value="ABC_TRANSPORTER_2"/>
    <property type="match status" value="1"/>
</dbReference>
<feature type="domain" description="ABC transporter" evidence="5">
    <location>
        <begin position="2"/>
        <end position="223"/>
    </location>
</feature>
<reference evidence="6 7" key="1">
    <citation type="submission" date="2019-08" db="EMBL/GenBank/DDBJ databases">
        <title>In-depth cultivation of the pig gut microbiome towards novel bacterial diversity and tailored functional studies.</title>
        <authorList>
            <person name="Wylensek D."/>
            <person name="Hitch T.C.A."/>
            <person name="Clavel T."/>
        </authorList>
    </citation>
    <scope>NUCLEOTIDE SEQUENCE [LARGE SCALE GENOMIC DNA]</scope>
    <source>
        <strain evidence="6 7">WCA-389-WT-23D1</strain>
    </source>
</reference>
<dbReference type="InterPro" id="IPR050763">
    <property type="entry name" value="ABC_transporter_ATP-binding"/>
</dbReference>
<dbReference type="AlphaFoldDB" id="A0A7X2NIM1"/>
<dbReference type="Proteomes" id="UP000429958">
    <property type="component" value="Unassembled WGS sequence"/>
</dbReference>
<keyword evidence="3" id="KW-0547">Nucleotide-binding</keyword>
<dbReference type="GO" id="GO:0005524">
    <property type="term" value="F:ATP binding"/>
    <property type="evidence" value="ECO:0007669"/>
    <property type="project" value="UniProtKB-KW"/>
</dbReference>
<dbReference type="Gene3D" id="3.40.50.300">
    <property type="entry name" value="P-loop containing nucleotide triphosphate hydrolases"/>
    <property type="match status" value="1"/>
</dbReference>
<dbReference type="PANTHER" id="PTHR42711:SF5">
    <property type="entry name" value="ABC TRANSPORTER ATP-BINDING PROTEIN NATA"/>
    <property type="match status" value="1"/>
</dbReference>
<organism evidence="6 7">
    <name type="scientific">Clostridium porci</name>
    <dbReference type="NCBI Taxonomy" id="2605778"/>
    <lineage>
        <taxon>Bacteria</taxon>
        <taxon>Bacillati</taxon>
        <taxon>Bacillota</taxon>
        <taxon>Clostridia</taxon>
        <taxon>Eubacteriales</taxon>
        <taxon>Clostridiaceae</taxon>
        <taxon>Clostridium</taxon>
    </lineage>
</organism>
<dbReference type="PANTHER" id="PTHR42711">
    <property type="entry name" value="ABC TRANSPORTER ATP-BINDING PROTEIN"/>
    <property type="match status" value="1"/>
</dbReference>
<evidence type="ECO:0000256" key="2">
    <source>
        <dbReference type="ARBA" id="ARBA00022448"/>
    </source>
</evidence>
<dbReference type="GO" id="GO:0016887">
    <property type="term" value="F:ATP hydrolysis activity"/>
    <property type="evidence" value="ECO:0007669"/>
    <property type="project" value="InterPro"/>
</dbReference>
<evidence type="ECO:0000313" key="6">
    <source>
        <dbReference type="EMBL" id="MSS35582.1"/>
    </source>
</evidence>
<dbReference type="SMART" id="SM00382">
    <property type="entry name" value="AAA"/>
    <property type="match status" value="1"/>
</dbReference>
<dbReference type="InterPro" id="IPR003439">
    <property type="entry name" value="ABC_transporter-like_ATP-bd"/>
</dbReference>
<dbReference type="InterPro" id="IPR017871">
    <property type="entry name" value="ABC_transporter-like_CS"/>
</dbReference>
<dbReference type="SUPFAM" id="SSF52540">
    <property type="entry name" value="P-loop containing nucleoside triphosphate hydrolases"/>
    <property type="match status" value="1"/>
</dbReference>
<comment type="similarity">
    <text evidence="1">Belongs to the ABC transporter superfamily.</text>
</comment>
<dbReference type="CDD" id="cd03230">
    <property type="entry name" value="ABC_DR_subfamily_A"/>
    <property type="match status" value="1"/>
</dbReference>
<dbReference type="PROSITE" id="PS00211">
    <property type="entry name" value="ABC_TRANSPORTER_1"/>
    <property type="match status" value="1"/>
</dbReference>
<keyword evidence="4 6" id="KW-0067">ATP-binding</keyword>